<dbReference type="GO" id="GO:0006313">
    <property type="term" value="P:DNA transposition"/>
    <property type="evidence" value="ECO:0007669"/>
    <property type="project" value="InterPro"/>
</dbReference>
<comment type="caution">
    <text evidence="3">The sequence shown here is derived from an EMBL/GenBank/DDBJ whole genome shotgun (WGS) entry which is preliminary data.</text>
</comment>
<dbReference type="InterPro" id="IPR002525">
    <property type="entry name" value="Transp_IS110-like_N"/>
</dbReference>
<reference evidence="3 4" key="1">
    <citation type="submission" date="2020-02" db="EMBL/GenBank/DDBJ databases">
        <title>Whole-genome analyses of novel actinobacteria.</title>
        <authorList>
            <person name="Sahin N."/>
            <person name="Gencbay T."/>
        </authorList>
    </citation>
    <scope>NUCLEOTIDE SEQUENCE [LARGE SCALE GENOMIC DNA]</scope>
    <source>
        <strain evidence="3 4">HC44</strain>
    </source>
</reference>
<dbReference type="EMBL" id="JAAKZY010000020">
    <property type="protein sequence ID" value="NGO07824.1"/>
    <property type="molecule type" value="Genomic_DNA"/>
</dbReference>
<dbReference type="GO" id="GO:0004803">
    <property type="term" value="F:transposase activity"/>
    <property type="evidence" value="ECO:0007669"/>
    <property type="project" value="InterPro"/>
</dbReference>
<evidence type="ECO:0000256" key="1">
    <source>
        <dbReference type="SAM" id="MobiDB-lite"/>
    </source>
</evidence>
<evidence type="ECO:0000313" key="3">
    <source>
        <dbReference type="EMBL" id="NGO07824.1"/>
    </source>
</evidence>
<accession>A0A6G4V1V1</accession>
<dbReference type="AlphaFoldDB" id="A0A6G4V1V1"/>
<gene>
    <name evidence="3" type="ORF">G5C60_09185</name>
</gene>
<feature type="region of interest" description="Disordered" evidence="1">
    <location>
        <begin position="54"/>
        <end position="77"/>
    </location>
</feature>
<keyword evidence="4" id="KW-1185">Reference proteome</keyword>
<evidence type="ECO:0000313" key="4">
    <source>
        <dbReference type="Proteomes" id="UP000472335"/>
    </source>
</evidence>
<evidence type="ECO:0000259" key="2">
    <source>
        <dbReference type="Pfam" id="PF01548"/>
    </source>
</evidence>
<organism evidence="3 4">
    <name type="scientific">Streptomyces scabichelini</name>
    <dbReference type="NCBI Taxonomy" id="2711217"/>
    <lineage>
        <taxon>Bacteria</taxon>
        <taxon>Bacillati</taxon>
        <taxon>Actinomycetota</taxon>
        <taxon>Actinomycetes</taxon>
        <taxon>Kitasatosporales</taxon>
        <taxon>Streptomycetaceae</taxon>
        <taxon>Streptomyces</taxon>
    </lineage>
</organism>
<feature type="domain" description="Transposase IS110-like N-terminal" evidence="2">
    <location>
        <begin position="3"/>
        <end position="57"/>
    </location>
</feature>
<proteinExistence type="predicted"/>
<dbReference type="Pfam" id="PF01548">
    <property type="entry name" value="DEDD_Tnp_IS110"/>
    <property type="match status" value="1"/>
</dbReference>
<dbReference type="GO" id="GO:0003677">
    <property type="term" value="F:DNA binding"/>
    <property type="evidence" value="ECO:0007669"/>
    <property type="project" value="InterPro"/>
</dbReference>
<sequence>MHLALLVNYKQEVLCSIPGSMVNRAGEGYRREAKTDARDALVIAEQACIRQEPDAVRRRVPSSSSPPSSSSCSRVAVRTWSVTAPAPSTARAPR</sequence>
<name>A0A6G4V1V1_9ACTN</name>
<protein>
    <submittedName>
        <fullName evidence="3">IS110 family transposase</fullName>
    </submittedName>
</protein>
<feature type="compositionally biased region" description="Low complexity" evidence="1">
    <location>
        <begin position="61"/>
        <end position="77"/>
    </location>
</feature>
<dbReference type="Proteomes" id="UP000472335">
    <property type="component" value="Unassembled WGS sequence"/>
</dbReference>